<dbReference type="Pfam" id="PF00067">
    <property type="entry name" value="p450"/>
    <property type="match status" value="1"/>
</dbReference>
<feature type="binding site" description="axial binding residue" evidence="12">
    <location>
        <position position="451"/>
    </location>
    <ligand>
        <name>heme</name>
        <dbReference type="ChEBI" id="CHEBI:30413"/>
    </ligand>
    <ligandPart>
        <name>Fe</name>
        <dbReference type="ChEBI" id="CHEBI:18248"/>
    </ligandPart>
</feature>
<dbReference type="InParanoid" id="F0ZKA1"/>
<keyword evidence="5 14" id="KW-0812">Transmembrane</keyword>
<keyword evidence="7 14" id="KW-1133">Transmembrane helix</keyword>
<reference evidence="16" key="1">
    <citation type="journal article" date="2011" name="Genome Biol.">
        <title>Comparative genomics of the social amoebae Dictyostelium discoideum and Dictyostelium purpureum.</title>
        <authorList>
            <consortium name="US DOE Joint Genome Institute (JGI-PGF)"/>
            <person name="Sucgang R."/>
            <person name="Kuo A."/>
            <person name="Tian X."/>
            <person name="Salerno W."/>
            <person name="Parikh A."/>
            <person name="Feasley C.L."/>
            <person name="Dalin E."/>
            <person name="Tu H."/>
            <person name="Huang E."/>
            <person name="Barry K."/>
            <person name="Lindquist E."/>
            <person name="Shapiro H."/>
            <person name="Bruce D."/>
            <person name="Schmutz J."/>
            <person name="Salamov A."/>
            <person name="Fey P."/>
            <person name="Gaudet P."/>
            <person name="Anjard C."/>
            <person name="Babu M.M."/>
            <person name="Basu S."/>
            <person name="Bushmanova Y."/>
            <person name="van der Wel H."/>
            <person name="Katoh-Kurasawa M."/>
            <person name="Dinh C."/>
            <person name="Coutinho P.M."/>
            <person name="Saito T."/>
            <person name="Elias M."/>
            <person name="Schaap P."/>
            <person name="Kay R.R."/>
            <person name="Henrissat B."/>
            <person name="Eichinger L."/>
            <person name="Rivero F."/>
            <person name="Putnam N.H."/>
            <person name="West C.M."/>
            <person name="Loomis W.F."/>
            <person name="Chisholm R.L."/>
            <person name="Shaulsky G."/>
            <person name="Strassmann J.E."/>
            <person name="Queller D.C."/>
            <person name="Kuspa A."/>
            <person name="Grigoriev I.V."/>
        </authorList>
    </citation>
    <scope>NUCLEOTIDE SEQUENCE [LARGE SCALE GENOMIC DNA]</scope>
    <source>
        <strain evidence="16">QSDP1</strain>
    </source>
</reference>
<evidence type="ECO:0000256" key="3">
    <source>
        <dbReference type="ARBA" id="ARBA00010617"/>
    </source>
</evidence>
<name>F0ZKA1_DICPU</name>
<dbReference type="PANTHER" id="PTHR24303">
    <property type="entry name" value="HEME-BINDING MONOOXYGENASE FAMILY"/>
    <property type="match status" value="1"/>
</dbReference>
<keyword evidence="16" id="KW-1185">Reference proteome</keyword>
<dbReference type="InterPro" id="IPR001128">
    <property type="entry name" value="Cyt_P450"/>
</dbReference>
<dbReference type="FunFam" id="1.10.630.10:FF:000068">
    <property type="entry name" value="Probable cytochrome P450 508A2"/>
    <property type="match status" value="1"/>
</dbReference>
<dbReference type="GO" id="GO:0016020">
    <property type="term" value="C:membrane"/>
    <property type="evidence" value="ECO:0007669"/>
    <property type="project" value="UniProtKB-SubCell"/>
</dbReference>
<keyword evidence="8 13" id="KW-0560">Oxidoreductase</keyword>
<evidence type="ECO:0000256" key="1">
    <source>
        <dbReference type="ARBA" id="ARBA00001971"/>
    </source>
</evidence>
<keyword evidence="10 13" id="KW-0503">Monooxygenase</keyword>
<dbReference type="PRINTS" id="PR00463">
    <property type="entry name" value="EP450I"/>
</dbReference>
<sequence length="506" mass="59741">MNLLFIFISLIIFFIIYYYYKFFNYDNHKLKLKGPFPLPILGNLHQFGTKSPQLKLTEYSQQYKHIFRMWMGDKYSVIVSDPKLIREMLIENFSAFKDRPFSAKLAFGNNYHGTTTGNGDYWDRNRDIVSRALRKSSNKTLYDFLNQKVSEFMTMVDNRFKEFNTSGADENEYIILEKPRFLIQRYTISIMYKFIFNEDIKFSNENEEDSKELKFFFRTIKEIFKVFSASTLIDFISVLQPLYFQYLKKTDTLFPKIFSFINSKYQQHLSEMSFEGNEVKSKPKDLLESLIYEYGKDKPTESDVQSILTTCLDFFLAGTETSSTAIEWILLNLINRPEYQSKIYSELKNLDKQTIKVQDKLETPLLVAFIKETLRIHPVAPFGLPHECTRNVVIDNKYFIPMGSQLLINFKGIAYNENCFKYSKSFYPERFIDSKIENDSFLIFGIGQRNCVGNQIALDEIYLLISNLILKYRFESIDGKKIQEIEKLSLTLYPKKFNIKIIKRSN</sequence>
<dbReference type="AlphaFoldDB" id="F0ZKA1"/>
<evidence type="ECO:0008006" key="17">
    <source>
        <dbReference type="Google" id="ProtNLM"/>
    </source>
</evidence>
<dbReference type="STRING" id="5786.F0ZKA1"/>
<protein>
    <recommendedName>
        <fullName evidence="17">Cytochrome P450 family protein</fullName>
    </recommendedName>
</protein>
<evidence type="ECO:0000313" key="15">
    <source>
        <dbReference type="EMBL" id="EGC35606.1"/>
    </source>
</evidence>
<dbReference type="GO" id="GO:0016712">
    <property type="term" value="F:oxidoreductase activity, acting on paired donors, with incorporation or reduction of molecular oxygen, reduced flavin or flavoprotein as one donor, and incorporation of one atom of oxygen"/>
    <property type="evidence" value="ECO:0000318"/>
    <property type="project" value="GO_Central"/>
</dbReference>
<evidence type="ECO:0000256" key="4">
    <source>
        <dbReference type="ARBA" id="ARBA00022617"/>
    </source>
</evidence>
<dbReference type="KEGG" id="dpp:DICPUDRAFT_87778"/>
<dbReference type="GO" id="GO:0020037">
    <property type="term" value="F:heme binding"/>
    <property type="evidence" value="ECO:0000318"/>
    <property type="project" value="GO_Central"/>
</dbReference>
<evidence type="ECO:0000256" key="8">
    <source>
        <dbReference type="ARBA" id="ARBA00023002"/>
    </source>
</evidence>
<dbReference type="Gene3D" id="1.10.630.10">
    <property type="entry name" value="Cytochrome P450"/>
    <property type="match status" value="1"/>
</dbReference>
<dbReference type="SUPFAM" id="SSF48264">
    <property type="entry name" value="Cytochrome P450"/>
    <property type="match status" value="1"/>
</dbReference>
<evidence type="ECO:0000256" key="13">
    <source>
        <dbReference type="RuleBase" id="RU000461"/>
    </source>
</evidence>
<accession>F0ZKA1</accession>
<comment type="subcellular location">
    <subcellularLocation>
        <location evidence="2">Membrane</location>
        <topology evidence="2">Single-pass membrane protein</topology>
    </subcellularLocation>
</comment>
<dbReference type="InterPro" id="IPR036396">
    <property type="entry name" value="Cyt_P450_sf"/>
</dbReference>
<keyword evidence="9 12" id="KW-0408">Iron</keyword>
<proteinExistence type="inferred from homology"/>
<organism evidence="15 16">
    <name type="scientific">Dictyostelium purpureum</name>
    <name type="common">Slime mold</name>
    <dbReference type="NCBI Taxonomy" id="5786"/>
    <lineage>
        <taxon>Eukaryota</taxon>
        <taxon>Amoebozoa</taxon>
        <taxon>Evosea</taxon>
        <taxon>Eumycetozoa</taxon>
        <taxon>Dictyostelia</taxon>
        <taxon>Dictyosteliales</taxon>
        <taxon>Dictyosteliaceae</taxon>
        <taxon>Dictyostelium</taxon>
    </lineage>
</organism>
<evidence type="ECO:0000256" key="5">
    <source>
        <dbReference type="ARBA" id="ARBA00022692"/>
    </source>
</evidence>
<comment type="cofactor">
    <cofactor evidence="1 12">
        <name>heme</name>
        <dbReference type="ChEBI" id="CHEBI:30413"/>
    </cofactor>
</comment>
<dbReference type="OMA" id="HTDPTQW"/>
<keyword evidence="11 14" id="KW-0472">Membrane</keyword>
<evidence type="ECO:0000256" key="7">
    <source>
        <dbReference type="ARBA" id="ARBA00022989"/>
    </source>
</evidence>
<keyword evidence="6 12" id="KW-0479">Metal-binding</keyword>
<dbReference type="InterPro" id="IPR017972">
    <property type="entry name" value="Cyt_P450_CS"/>
</dbReference>
<dbReference type="InterPro" id="IPR002401">
    <property type="entry name" value="Cyt_P450_E_grp-I"/>
</dbReference>
<evidence type="ECO:0000256" key="12">
    <source>
        <dbReference type="PIRSR" id="PIRSR602401-1"/>
    </source>
</evidence>
<evidence type="ECO:0000256" key="9">
    <source>
        <dbReference type="ARBA" id="ARBA00023004"/>
    </source>
</evidence>
<dbReference type="CDD" id="cd20617">
    <property type="entry name" value="CYP1_2-like"/>
    <property type="match status" value="1"/>
</dbReference>
<dbReference type="RefSeq" id="XP_003287843.1">
    <property type="nucleotide sequence ID" value="XM_003287795.1"/>
</dbReference>
<comment type="similarity">
    <text evidence="3 13">Belongs to the cytochrome P450 family.</text>
</comment>
<evidence type="ECO:0000256" key="14">
    <source>
        <dbReference type="SAM" id="Phobius"/>
    </source>
</evidence>
<keyword evidence="4 12" id="KW-0349">Heme</keyword>
<dbReference type="VEuPathDB" id="AmoebaDB:DICPUDRAFT_87778"/>
<gene>
    <name evidence="15" type="ORF">DICPUDRAFT_87778</name>
</gene>
<dbReference type="PANTHER" id="PTHR24303:SF31">
    <property type="entry name" value="CYTOCHROME P450 307A1-RELATED"/>
    <property type="match status" value="1"/>
</dbReference>
<evidence type="ECO:0000256" key="6">
    <source>
        <dbReference type="ARBA" id="ARBA00022723"/>
    </source>
</evidence>
<evidence type="ECO:0000256" key="2">
    <source>
        <dbReference type="ARBA" id="ARBA00004167"/>
    </source>
</evidence>
<feature type="transmembrane region" description="Helical" evidence="14">
    <location>
        <begin position="6"/>
        <end position="23"/>
    </location>
</feature>
<dbReference type="GeneID" id="10501108"/>
<dbReference type="EMBL" id="GL871054">
    <property type="protein sequence ID" value="EGC35606.1"/>
    <property type="molecule type" value="Genomic_DNA"/>
</dbReference>
<dbReference type="eggNOG" id="KOG0156">
    <property type="taxonomic scope" value="Eukaryota"/>
</dbReference>
<evidence type="ECO:0000256" key="11">
    <source>
        <dbReference type="ARBA" id="ARBA00023136"/>
    </source>
</evidence>
<dbReference type="Proteomes" id="UP000001064">
    <property type="component" value="Unassembled WGS sequence"/>
</dbReference>
<evidence type="ECO:0000313" key="16">
    <source>
        <dbReference type="Proteomes" id="UP000001064"/>
    </source>
</evidence>
<evidence type="ECO:0000256" key="10">
    <source>
        <dbReference type="ARBA" id="ARBA00023033"/>
    </source>
</evidence>
<dbReference type="PRINTS" id="PR00385">
    <property type="entry name" value="P450"/>
</dbReference>
<dbReference type="PROSITE" id="PS00086">
    <property type="entry name" value="CYTOCHROME_P450"/>
    <property type="match status" value="1"/>
</dbReference>
<dbReference type="GO" id="GO:0005506">
    <property type="term" value="F:iron ion binding"/>
    <property type="evidence" value="ECO:0007669"/>
    <property type="project" value="InterPro"/>
</dbReference>
<dbReference type="OrthoDB" id="1055148at2759"/>